<reference evidence="4 5" key="1">
    <citation type="submission" date="2019-03" db="EMBL/GenBank/DDBJ databases">
        <title>The genome sequence of a newly discovered highly antifungal drug resistant Aspergillus species, Aspergillus tanneri NIH 1004.</title>
        <authorList>
            <person name="Mounaud S."/>
            <person name="Singh I."/>
            <person name="Joardar V."/>
            <person name="Pakala S."/>
            <person name="Pakala S."/>
            <person name="Venepally P."/>
            <person name="Hoover J."/>
            <person name="Nierman W."/>
            <person name="Chung J."/>
            <person name="Losada L."/>
        </authorList>
    </citation>
    <scope>NUCLEOTIDE SEQUENCE [LARGE SCALE GENOMIC DNA]</scope>
    <source>
        <strain evidence="4 5">NIH1004</strain>
    </source>
</reference>
<keyword evidence="1" id="KW-0175">Coiled coil</keyword>
<feature type="region of interest" description="Disordered" evidence="2">
    <location>
        <begin position="402"/>
        <end position="421"/>
    </location>
</feature>
<accession>A0A4S3JQ25</accession>
<sequence length="633" mass="72132">MNTTTHDSVGPAMSSPSIDARLDDYSIDFSQFPPDDDLPHPPSPQPLSDVGGPDDFTANLERYLLGEDDSEAFEKEIIPDAQKQPPPTIEDVPEDSEFGPPIDISTPSHLLRRPRSKDVSHLENVDEEEEKEGEEKEEEEGEKGEETPSVRRLSTASIQGDLRRQISDLQQTVRDRDEQLQRNHRRVLEAASAAEQIKHLQAELQRKSTMLDEWQAQRSDEKLLRDQIHRLQKQNEEKDTLLQRSSLGASELTALQNQISDMHQELQSRQSTSDREQRETVAHLRQQLSRSQDQLKERETALDEAREKLQTVAATHAREIEKLESDLHQAHQEYQTLQDRFVALEKNSTLAADLTRAQSQVTAHEQALKAMAADRSLETGGNTYSEILELIKDLGQPAHAARAARAADDAAKPPASGDLDPLHDELAQAQAELRDATSARKALELQLTRSQEQTTEAHTLINSIEGENTRLARRADDLQSQLNQTQHELRKARETERLQPPPERISALESSHRQLHDRLASAERRESELQTELQALRASQATHAGERQTLRAEIERLESAIAVKNETVAAVDRRVAQSVEKREQEWRRRVDLLLKERERMSRALMWSWGEKEVPEDIVEGRRKQGYRYKYVNK</sequence>
<keyword evidence="5" id="KW-1185">Reference proteome</keyword>
<dbReference type="GeneID" id="54328991"/>
<feature type="compositionally biased region" description="Acidic residues" evidence="2">
    <location>
        <begin position="125"/>
        <end position="143"/>
    </location>
</feature>
<dbReference type="Proteomes" id="UP000324241">
    <property type="component" value="Unassembled WGS sequence"/>
</dbReference>
<evidence type="ECO:0000256" key="1">
    <source>
        <dbReference type="SAM" id="Coils"/>
    </source>
</evidence>
<gene>
    <name evidence="3" type="ORF">ATNIH1004_006289</name>
    <name evidence="4" type="ORF">EYZ11_004953</name>
</gene>
<evidence type="ECO:0008006" key="7">
    <source>
        <dbReference type="Google" id="ProtNLM"/>
    </source>
</evidence>
<feature type="region of interest" description="Disordered" evidence="2">
    <location>
        <begin position="484"/>
        <end position="525"/>
    </location>
</feature>
<name>A0A4S3JQ25_9EURO</name>
<evidence type="ECO:0000313" key="5">
    <source>
        <dbReference type="Proteomes" id="UP000308092"/>
    </source>
</evidence>
<feature type="compositionally biased region" description="Basic and acidic residues" evidence="2">
    <location>
        <begin position="262"/>
        <end position="282"/>
    </location>
</feature>
<feature type="region of interest" description="Disordered" evidence="2">
    <location>
        <begin position="261"/>
        <end position="301"/>
    </location>
</feature>
<dbReference type="Gene3D" id="1.10.287.1490">
    <property type="match status" value="1"/>
</dbReference>
<evidence type="ECO:0000313" key="3">
    <source>
        <dbReference type="EMBL" id="KAA8647595.1"/>
    </source>
</evidence>
<evidence type="ECO:0000256" key="2">
    <source>
        <dbReference type="SAM" id="MobiDB-lite"/>
    </source>
</evidence>
<organism evidence="4 5">
    <name type="scientific">Aspergillus tanneri</name>
    <dbReference type="NCBI Taxonomy" id="1220188"/>
    <lineage>
        <taxon>Eukaryota</taxon>
        <taxon>Fungi</taxon>
        <taxon>Dikarya</taxon>
        <taxon>Ascomycota</taxon>
        <taxon>Pezizomycotina</taxon>
        <taxon>Eurotiomycetes</taxon>
        <taxon>Eurotiomycetidae</taxon>
        <taxon>Eurotiales</taxon>
        <taxon>Aspergillaceae</taxon>
        <taxon>Aspergillus</taxon>
        <taxon>Aspergillus subgen. Circumdati</taxon>
    </lineage>
</organism>
<dbReference type="Proteomes" id="UP000308092">
    <property type="component" value="Unassembled WGS sequence"/>
</dbReference>
<feature type="coiled-coil region" evidence="1">
    <location>
        <begin position="190"/>
        <end position="244"/>
    </location>
</feature>
<dbReference type="AlphaFoldDB" id="A0A4S3JQ25"/>
<dbReference type="OrthoDB" id="3911405at2759"/>
<reference evidence="3 6" key="2">
    <citation type="submission" date="2019-08" db="EMBL/GenBank/DDBJ databases">
        <title>The genome sequence of a newly discovered highly antifungal drug resistant Aspergillus species, Aspergillus tanneri NIH 1004.</title>
        <authorList>
            <person name="Mounaud S."/>
            <person name="Singh I."/>
            <person name="Joardar V."/>
            <person name="Pakala S."/>
            <person name="Pakala S."/>
            <person name="Venepally P."/>
            <person name="Chung J.K."/>
            <person name="Losada L."/>
            <person name="Nierman W.C."/>
        </authorList>
    </citation>
    <scope>NUCLEOTIDE SEQUENCE [LARGE SCALE GENOMIC DNA]</scope>
    <source>
        <strain evidence="3 6">NIH1004</strain>
    </source>
</reference>
<comment type="caution">
    <text evidence="4">The sequence shown here is derived from an EMBL/GenBank/DDBJ whole genome shotgun (WGS) entry which is preliminary data.</text>
</comment>
<feature type="region of interest" description="Disordered" evidence="2">
    <location>
        <begin position="1"/>
        <end position="165"/>
    </location>
</feature>
<dbReference type="STRING" id="1220188.A0A4S3JQ25"/>
<feature type="compositionally biased region" description="Basic and acidic residues" evidence="2">
    <location>
        <begin position="510"/>
        <end position="525"/>
    </location>
</feature>
<evidence type="ECO:0000313" key="4">
    <source>
        <dbReference type="EMBL" id="THC95581.1"/>
    </source>
</evidence>
<proteinExistence type="predicted"/>
<dbReference type="VEuPathDB" id="FungiDB:EYZ11_004953"/>
<evidence type="ECO:0000313" key="6">
    <source>
        <dbReference type="Proteomes" id="UP000324241"/>
    </source>
</evidence>
<protein>
    <recommendedName>
        <fullName evidence="7">Spindle pole body associated protein SnaD</fullName>
    </recommendedName>
</protein>
<dbReference type="EMBL" id="SOSA01000151">
    <property type="protein sequence ID" value="THC95581.1"/>
    <property type="molecule type" value="Genomic_DNA"/>
</dbReference>
<dbReference type="EMBL" id="QUQM01000004">
    <property type="protein sequence ID" value="KAA8647595.1"/>
    <property type="molecule type" value="Genomic_DNA"/>
</dbReference>
<feature type="compositionally biased region" description="Basic and acidic residues" evidence="2">
    <location>
        <begin position="487"/>
        <end position="497"/>
    </location>
</feature>
<dbReference type="RefSeq" id="XP_033426956.1">
    <property type="nucleotide sequence ID" value="XM_033570924.1"/>
</dbReference>